<dbReference type="EC" id="5.4.99.9" evidence="7"/>
<dbReference type="SUPFAM" id="SSF54373">
    <property type="entry name" value="FAD-linked reductases, C-terminal domain"/>
    <property type="match status" value="1"/>
</dbReference>
<organism evidence="7 8">
    <name type="scientific">Ruminiclostridium herbifermentans</name>
    <dbReference type="NCBI Taxonomy" id="2488810"/>
    <lineage>
        <taxon>Bacteria</taxon>
        <taxon>Bacillati</taxon>
        <taxon>Bacillota</taxon>
        <taxon>Clostridia</taxon>
        <taxon>Eubacteriales</taxon>
        <taxon>Oscillospiraceae</taxon>
        <taxon>Ruminiclostridium</taxon>
    </lineage>
</organism>
<evidence type="ECO:0000256" key="1">
    <source>
        <dbReference type="ARBA" id="ARBA00001974"/>
    </source>
</evidence>
<dbReference type="GO" id="GO:0005829">
    <property type="term" value="C:cytosol"/>
    <property type="evidence" value="ECO:0007669"/>
    <property type="project" value="TreeGrafter"/>
</dbReference>
<dbReference type="PANTHER" id="PTHR21197">
    <property type="entry name" value="UDP-GALACTOPYRANOSE MUTASE"/>
    <property type="match status" value="1"/>
</dbReference>
<keyword evidence="5 7" id="KW-0413">Isomerase</keyword>
<name>A0A4U7JDU7_9FIRM</name>
<proteinExistence type="inferred from homology"/>
<dbReference type="AlphaFoldDB" id="A0A4U7JDU7"/>
<keyword evidence="8" id="KW-1185">Reference proteome</keyword>
<dbReference type="KEGG" id="rher:EHE19_004360"/>
<dbReference type="PANTHER" id="PTHR21197:SF0">
    <property type="entry name" value="UDP-GALACTOPYRANOSE MUTASE"/>
    <property type="match status" value="1"/>
</dbReference>
<dbReference type="Pfam" id="PF03275">
    <property type="entry name" value="GLF"/>
    <property type="match status" value="1"/>
</dbReference>
<evidence type="ECO:0000256" key="3">
    <source>
        <dbReference type="ARBA" id="ARBA00022630"/>
    </source>
</evidence>
<protein>
    <submittedName>
        <fullName evidence="7">UDP-galactopyranose mutase</fullName>
        <ecNumber evidence="7">5.4.99.9</ecNumber>
    </submittedName>
</protein>
<dbReference type="InterPro" id="IPR015899">
    <property type="entry name" value="UDP-GalPyranose_mutase_C"/>
</dbReference>
<dbReference type="GO" id="GO:0008767">
    <property type="term" value="F:UDP-galactopyranose mutase activity"/>
    <property type="evidence" value="ECO:0007669"/>
    <property type="project" value="UniProtKB-EC"/>
</dbReference>
<dbReference type="Gene3D" id="3.40.50.720">
    <property type="entry name" value="NAD(P)-binding Rossmann-like Domain"/>
    <property type="match status" value="3"/>
</dbReference>
<evidence type="ECO:0000313" key="7">
    <source>
        <dbReference type="EMBL" id="QNU67707.1"/>
    </source>
</evidence>
<dbReference type="OrthoDB" id="9769600at2"/>
<dbReference type="Pfam" id="PF13450">
    <property type="entry name" value="NAD_binding_8"/>
    <property type="match status" value="1"/>
</dbReference>
<dbReference type="InterPro" id="IPR004379">
    <property type="entry name" value="UDP-GALP_mutase"/>
</dbReference>
<dbReference type="GO" id="GO:0050660">
    <property type="term" value="F:flavin adenine dinucleotide binding"/>
    <property type="evidence" value="ECO:0007669"/>
    <property type="project" value="TreeGrafter"/>
</dbReference>
<comment type="similarity">
    <text evidence="2">Belongs to the UDP-galactopyranose/dTDP-fucopyranose mutase family.</text>
</comment>
<evidence type="ECO:0000313" key="8">
    <source>
        <dbReference type="Proteomes" id="UP000306409"/>
    </source>
</evidence>
<dbReference type="EMBL" id="CP061336">
    <property type="protein sequence ID" value="QNU67707.1"/>
    <property type="molecule type" value="Genomic_DNA"/>
</dbReference>
<dbReference type="RefSeq" id="WP_137698064.1">
    <property type="nucleotide sequence ID" value="NZ_CP061336.1"/>
</dbReference>
<evidence type="ECO:0000259" key="6">
    <source>
        <dbReference type="Pfam" id="PF03275"/>
    </source>
</evidence>
<dbReference type="NCBIfam" id="TIGR00031">
    <property type="entry name" value="UDP-GALP_mutase"/>
    <property type="match status" value="1"/>
</dbReference>
<dbReference type="SUPFAM" id="SSF51971">
    <property type="entry name" value="Nucleotide-binding domain"/>
    <property type="match status" value="1"/>
</dbReference>
<accession>A0A4U7JDU7</accession>
<comment type="cofactor">
    <cofactor evidence="1">
        <name>FAD</name>
        <dbReference type="ChEBI" id="CHEBI:57692"/>
    </cofactor>
</comment>
<gene>
    <name evidence="7" type="primary">glf</name>
    <name evidence="7" type="ORF">EHE19_004360</name>
</gene>
<sequence>MYDYLIVGTGIFGSIFAYEANRRGKKCLVIDKRSHIGGNIYTSLVEGINVHNYGAHIFHTSNKDLWEYVNKFAEFNRYTNSPVARYKSEIYNLPFNMNTFNKMWGVTTPLEAKAKIQQQIEEAGILEPKNLEEQAISLVGRDIYERLVKGYTEKQWGRRATELPCFIIKRLPIRFTYDNNYFNDKYQGIPIGGYTQIIEKMLKGIEVRLNMDFFMHREELTALADKIVFTGMIDEFYNYCYGELEYRSLRFETEVLDCENYQGNAVVNYTEYEIPYTRIIEHKHFEFGCESQNVNPKTVITKEYPVAWKHGDEPYYPMNDDRNNELYAKYRALADKEKKVIFGGRLGMYKYFDMHNVVAEALSCVKNEVR</sequence>
<evidence type="ECO:0000256" key="4">
    <source>
        <dbReference type="ARBA" id="ARBA00022827"/>
    </source>
</evidence>
<evidence type="ECO:0000256" key="2">
    <source>
        <dbReference type="ARBA" id="ARBA00009321"/>
    </source>
</evidence>
<feature type="domain" description="UDP-galactopyranose mutase C-terminal" evidence="6">
    <location>
        <begin position="147"/>
        <end position="351"/>
    </location>
</feature>
<dbReference type="Proteomes" id="UP000306409">
    <property type="component" value="Chromosome"/>
</dbReference>
<keyword evidence="4" id="KW-0274">FAD</keyword>
<keyword evidence="3" id="KW-0285">Flavoprotein</keyword>
<reference evidence="7 8" key="1">
    <citation type="submission" date="2020-09" db="EMBL/GenBank/DDBJ databases">
        <title>Characterization and genome sequencing of Ruminiclostridium sp. nov. MA18.</title>
        <authorList>
            <person name="Rettenmaier R."/>
            <person name="Kowollik M.-L."/>
            <person name="Liebl W."/>
            <person name="Zverlov V."/>
        </authorList>
    </citation>
    <scope>NUCLEOTIDE SEQUENCE [LARGE SCALE GENOMIC DNA]</scope>
    <source>
        <strain evidence="7 8">MA18</strain>
    </source>
</reference>
<dbReference type="FunFam" id="3.40.50.720:FF:000397">
    <property type="entry name" value="UDP-galactopyranose mutase"/>
    <property type="match status" value="1"/>
</dbReference>
<evidence type="ECO:0000256" key="5">
    <source>
        <dbReference type="ARBA" id="ARBA00023235"/>
    </source>
</evidence>